<feature type="signal peptide" evidence="6">
    <location>
        <begin position="1"/>
        <end position="24"/>
    </location>
</feature>
<evidence type="ECO:0000259" key="7">
    <source>
        <dbReference type="Pfam" id="PF03330"/>
    </source>
</evidence>
<sequence length="334" mass="35610">MQAKTRRPHFVIHFAFAASCAVLAGCVSSTPDGAGLADGTTKTAQVQGSEADGESTDNSLRANARRHLGKVYEVAGRLYKPKHDEEYERVGKASWYGDAFNGRMTANGEVFDMNGLSAAHPTLPLPSYVRVTNLDNDRSLLVRVNDRGPFSSDRVIDVSKHAAEMLGFKHIGTANVKVEYVDAAPLKEDDSKFLLASYVGPDVPSGPDPADAAANIMVAYAAEAPTTNPAEDEAADVGVAVDMKDVAAGTPFDPYSALTAATKMAEADTSLPQEASFVLPQARPAEAEMRNSFWPTEAADQRVDDAFSAFDQVLSDAETTRFTRTADASGLATR</sequence>
<gene>
    <name evidence="3" type="primary">rlpA</name>
    <name evidence="8" type="ORF">SAMN03080610_02044</name>
</gene>
<dbReference type="SUPFAM" id="SSF50685">
    <property type="entry name" value="Barwin-like endoglucanases"/>
    <property type="match status" value="1"/>
</dbReference>
<dbReference type="Proteomes" id="UP000199347">
    <property type="component" value="Unassembled WGS sequence"/>
</dbReference>
<dbReference type="GO" id="GO:0009279">
    <property type="term" value="C:cell outer membrane"/>
    <property type="evidence" value="ECO:0007669"/>
    <property type="project" value="TreeGrafter"/>
</dbReference>
<evidence type="ECO:0000256" key="6">
    <source>
        <dbReference type="SAM" id="SignalP"/>
    </source>
</evidence>
<evidence type="ECO:0000256" key="4">
    <source>
        <dbReference type="RuleBase" id="RU003495"/>
    </source>
</evidence>
<keyword evidence="3 8" id="KW-0449">Lipoprotein</keyword>
<keyword evidence="2 3" id="KW-0961">Cell wall biogenesis/degradation</keyword>
<dbReference type="RefSeq" id="WP_244514536.1">
    <property type="nucleotide sequence ID" value="NZ_FMVW01000004.1"/>
</dbReference>
<dbReference type="Gene3D" id="2.40.40.10">
    <property type="entry name" value="RlpA-like domain"/>
    <property type="match status" value="1"/>
</dbReference>
<reference evidence="8 9" key="1">
    <citation type="submission" date="2016-10" db="EMBL/GenBank/DDBJ databases">
        <authorList>
            <person name="de Groot N.N."/>
        </authorList>
    </citation>
    <scope>NUCLEOTIDE SEQUENCE [LARGE SCALE GENOMIC DNA]</scope>
    <source>
        <strain evidence="8 9">DSM 2698</strain>
    </source>
</reference>
<organism evidence="8 9">
    <name type="scientific">Afifella marina DSM 2698</name>
    <dbReference type="NCBI Taxonomy" id="1120955"/>
    <lineage>
        <taxon>Bacteria</taxon>
        <taxon>Pseudomonadati</taxon>
        <taxon>Pseudomonadota</taxon>
        <taxon>Alphaproteobacteria</taxon>
        <taxon>Hyphomicrobiales</taxon>
        <taxon>Afifellaceae</taxon>
        <taxon>Afifella</taxon>
    </lineage>
</organism>
<dbReference type="EMBL" id="FMVW01000004">
    <property type="protein sequence ID" value="SCZ36822.1"/>
    <property type="molecule type" value="Genomic_DNA"/>
</dbReference>
<keyword evidence="1 3" id="KW-0456">Lyase</keyword>
<dbReference type="NCBIfam" id="TIGR00413">
    <property type="entry name" value="rlpA"/>
    <property type="match status" value="1"/>
</dbReference>
<dbReference type="EC" id="4.2.2.-" evidence="3"/>
<protein>
    <recommendedName>
        <fullName evidence="3">Endolytic peptidoglycan transglycosylase RlpA</fullName>
        <ecNumber evidence="3">4.2.2.-</ecNumber>
    </recommendedName>
</protein>
<dbReference type="InterPro" id="IPR009009">
    <property type="entry name" value="RlpA-like_DPBB"/>
</dbReference>
<dbReference type="AlphaFoldDB" id="A0A1G5NHF7"/>
<keyword evidence="3" id="KW-0472">Membrane</keyword>
<dbReference type="GO" id="GO:0005886">
    <property type="term" value="C:plasma membrane"/>
    <property type="evidence" value="ECO:0007669"/>
    <property type="project" value="UniProtKB-SubCell"/>
</dbReference>
<comment type="subcellular location">
    <subcellularLocation>
        <location evidence="3">Cell membrane</location>
        <topology evidence="3">Lipid-anchor</topology>
    </subcellularLocation>
</comment>
<keyword evidence="3" id="KW-0564">Palmitate</keyword>
<evidence type="ECO:0000256" key="2">
    <source>
        <dbReference type="ARBA" id="ARBA00023316"/>
    </source>
</evidence>
<evidence type="ECO:0000313" key="8">
    <source>
        <dbReference type="EMBL" id="SCZ36822.1"/>
    </source>
</evidence>
<comment type="function">
    <text evidence="3">Lytic transglycosylase with a strong preference for naked glycan strands that lack stem peptides.</text>
</comment>
<dbReference type="InterPro" id="IPR036908">
    <property type="entry name" value="RlpA-like_sf"/>
</dbReference>
<comment type="similarity">
    <text evidence="3 4">Belongs to the RlpA family.</text>
</comment>
<dbReference type="InterPro" id="IPR012997">
    <property type="entry name" value="RplA"/>
</dbReference>
<keyword evidence="9" id="KW-1185">Reference proteome</keyword>
<dbReference type="GO" id="GO:0071555">
    <property type="term" value="P:cell wall organization"/>
    <property type="evidence" value="ECO:0007669"/>
    <property type="project" value="UniProtKB-KW"/>
</dbReference>
<keyword evidence="6" id="KW-0732">Signal</keyword>
<dbReference type="PANTHER" id="PTHR34183:SF1">
    <property type="entry name" value="ENDOLYTIC PEPTIDOGLYCAN TRANSGLYCOSYLASE RLPA"/>
    <property type="match status" value="1"/>
</dbReference>
<accession>A0A1G5NHF7</accession>
<dbReference type="STRING" id="1120955.SAMN03080610_02044"/>
<dbReference type="GO" id="GO:0008932">
    <property type="term" value="F:lytic endotransglycosylase activity"/>
    <property type="evidence" value="ECO:0007669"/>
    <property type="project" value="UniProtKB-UniRule"/>
</dbReference>
<dbReference type="GO" id="GO:0000270">
    <property type="term" value="P:peptidoglycan metabolic process"/>
    <property type="evidence" value="ECO:0007669"/>
    <property type="project" value="UniProtKB-UniRule"/>
</dbReference>
<dbReference type="PANTHER" id="PTHR34183">
    <property type="entry name" value="ENDOLYTIC PEPTIDOGLYCAN TRANSGLYCOSYLASE RLPA"/>
    <property type="match status" value="1"/>
</dbReference>
<evidence type="ECO:0000313" key="9">
    <source>
        <dbReference type="Proteomes" id="UP000199347"/>
    </source>
</evidence>
<feature type="region of interest" description="Disordered" evidence="5">
    <location>
        <begin position="34"/>
        <end position="58"/>
    </location>
</feature>
<evidence type="ECO:0000256" key="5">
    <source>
        <dbReference type="SAM" id="MobiDB-lite"/>
    </source>
</evidence>
<keyword evidence="3" id="KW-1003">Cell membrane</keyword>
<name>A0A1G5NHF7_AFIMA</name>
<dbReference type="HAMAP" id="MF_02071">
    <property type="entry name" value="RlpA"/>
    <property type="match status" value="1"/>
</dbReference>
<evidence type="ECO:0000256" key="1">
    <source>
        <dbReference type="ARBA" id="ARBA00023239"/>
    </source>
</evidence>
<proteinExistence type="inferred from homology"/>
<dbReference type="CDD" id="cd22268">
    <property type="entry name" value="DPBB_RlpA-like"/>
    <property type="match status" value="1"/>
</dbReference>
<feature type="domain" description="RlpA-like protein double-psi beta-barrel" evidence="7">
    <location>
        <begin position="90"/>
        <end position="178"/>
    </location>
</feature>
<dbReference type="PROSITE" id="PS51257">
    <property type="entry name" value="PROKAR_LIPOPROTEIN"/>
    <property type="match status" value="1"/>
</dbReference>
<dbReference type="InterPro" id="IPR034718">
    <property type="entry name" value="RlpA"/>
</dbReference>
<feature type="chain" id="PRO_5011801490" description="Endolytic peptidoglycan transglycosylase RlpA" evidence="6">
    <location>
        <begin position="25"/>
        <end position="334"/>
    </location>
</feature>
<dbReference type="Pfam" id="PF03330">
    <property type="entry name" value="DPBB_1"/>
    <property type="match status" value="1"/>
</dbReference>
<evidence type="ECO:0000256" key="3">
    <source>
        <dbReference type="HAMAP-Rule" id="MF_02071"/>
    </source>
</evidence>